<dbReference type="PANTHER" id="PTHR43313">
    <property type="entry name" value="SHORT-CHAIN DEHYDROGENASE/REDUCTASE FAMILY 9C"/>
    <property type="match status" value="1"/>
</dbReference>
<organism evidence="3 4">
    <name type="scientific">Drechslerella dactyloides</name>
    <name type="common">Nematode-trapping fungus</name>
    <name type="synonym">Arthrobotrys dactyloides</name>
    <dbReference type="NCBI Taxonomy" id="74499"/>
    <lineage>
        <taxon>Eukaryota</taxon>
        <taxon>Fungi</taxon>
        <taxon>Dikarya</taxon>
        <taxon>Ascomycota</taxon>
        <taxon>Pezizomycotina</taxon>
        <taxon>Orbiliomycetes</taxon>
        <taxon>Orbiliales</taxon>
        <taxon>Orbiliaceae</taxon>
        <taxon>Drechslerella</taxon>
    </lineage>
</organism>
<dbReference type="Proteomes" id="UP001221413">
    <property type="component" value="Unassembled WGS sequence"/>
</dbReference>
<keyword evidence="2" id="KW-1133">Transmembrane helix</keyword>
<feature type="transmembrane region" description="Helical" evidence="2">
    <location>
        <begin position="121"/>
        <end position="138"/>
    </location>
</feature>
<sequence>MIRGTATLRHGVWRECPAELIGSHATINTGDIATMSTTDPFVLAWNSIRYHTSVMMDQADKHFDAIASSLREKTQDANWMSLPGSFSKRAPPPPPPPAVDVHAGTRGFGGAVCRWVGEHRWLVAGMVAIVVGGGVVMVKRRRQRGRRRKALKAGNGARKEVVVIHGQPHDPLVKSTAHDLERRGFIVYIAVSSHDDEQVVLNEGKADIKPLQIDILDTLSARASIARFLSYLRSPAVPFPGAPSHHLRFTALILIPDSHFPTGPIETIPLDHWSDTFNLKLIQTLAITQLFLPIVTEFRSRVLFVTPSIPYSLRLPFHAPEVAAVGALEGMIGCLRREVGYTGVQVVWIKTGALDFSGNGNGNGSGKSTQQACRADVLGWSPSVRSVYARGYVSARAVGDVRGSSLREVNAAVVAGMLDRRVKKVVRVGSGSVAYDVIGRWVPEGVVGWMLGLGGGRRLTEAVGAIEGTPPGSRGSSAGAHGSLESSVEWERVDKLA</sequence>
<dbReference type="Gene3D" id="3.40.50.720">
    <property type="entry name" value="NAD(P)-binding Rossmann-like Domain"/>
    <property type="match status" value="1"/>
</dbReference>
<gene>
    <name evidence="3" type="ORF">Dda_4945</name>
</gene>
<name>A0AAD6J250_DREDA</name>
<evidence type="ECO:0000256" key="1">
    <source>
        <dbReference type="SAM" id="MobiDB-lite"/>
    </source>
</evidence>
<proteinExistence type="predicted"/>
<dbReference type="SUPFAM" id="SSF51735">
    <property type="entry name" value="NAD(P)-binding Rossmann-fold domains"/>
    <property type="match status" value="1"/>
</dbReference>
<dbReference type="Pfam" id="PF08643">
    <property type="entry name" value="DUF1776"/>
    <property type="match status" value="1"/>
</dbReference>
<evidence type="ECO:0000313" key="4">
    <source>
        <dbReference type="Proteomes" id="UP001221413"/>
    </source>
</evidence>
<evidence type="ECO:0000313" key="3">
    <source>
        <dbReference type="EMBL" id="KAJ6260716.1"/>
    </source>
</evidence>
<dbReference type="EMBL" id="JAQGDS010000005">
    <property type="protein sequence ID" value="KAJ6260716.1"/>
    <property type="molecule type" value="Genomic_DNA"/>
</dbReference>
<dbReference type="PANTHER" id="PTHR43313:SF1">
    <property type="entry name" value="3BETA-HYDROXYSTEROID DEHYDROGENASE DHS-16"/>
    <property type="match status" value="1"/>
</dbReference>
<feature type="compositionally biased region" description="Low complexity" evidence="1">
    <location>
        <begin position="472"/>
        <end position="483"/>
    </location>
</feature>
<evidence type="ECO:0008006" key="5">
    <source>
        <dbReference type="Google" id="ProtNLM"/>
    </source>
</evidence>
<reference evidence="3" key="1">
    <citation type="submission" date="2023-01" db="EMBL/GenBank/DDBJ databases">
        <title>The chitinases involved in constricting ring structure development in the nematode-trapping fungus Drechslerella dactyloides.</title>
        <authorList>
            <person name="Wang R."/>
            <person name="Zhang L."/>
            <person name="Tang P."/>
            <person name="Li S."/>
            <person name="Liang L."/>
        </authorList>
    </citation>
    <scope>NUCLEOTIDE SEQUENCE</scope>
    <source>
        <strain evidence="3">YMF1.00031</strain>
    </source>
</reference>
<accession>A0AAD6J250</accession>
<dbReference type="InterPro" id="IPR036291">
    <property type="entry name" value="NAD(P)-bd_dom_sf"/>
</dbReference>
<keyword evidence="4" id="KW-1185">Reference proteome</keyword>
<evidence type="ECO:0000256" key="2">
    <source>
        <dbReference type="SAM" id="Phobius"/>
    </source>
</evidence>
<keyword evidence="2" id="KW-0472">Membrane</keyword>
<feature type="region of interest" description="Disordered" evidence="1">
    <location>
        <begin position="468"/>
        <end position="497"/>
    </location>
</feature>
<protein>
    <recommendedName>
        <fullName evidence="5">DUF1776-domain-containing protein</fullName>
    </recommendedName>
</protein>
<comment type="caution">
    <text evidence="3">The sequence shown here is derived from an EMBL/GenBank/DDBJ whole genome shotgun (WGS) entry which is preliminary data.</text>
</comment>
<dbReference type="InterPro" id="IPR013952">
    <property type="entry name" value="DUF1776_fun"/>
</dbReference>
<dbReference type="AlphaFoldDB" id="A0AAD6J250"/>
<keyword evidence="2" id="KW-0812">Transmembrane</keyword>